<evidence type="ECO:0000256" key="6">
    <source>
        <dbReference type="ARBA" id="ARBA00048348"/>
    </source>
</evidence>
<proteinExistence type="inferred from homology"/>
<evidence type="ECO:0000256" key="3">
    <source>
        <dbReference type="ARBA" id="ARBA00022723"/>
    </source>
</evidence>
<dbReference type="SMART" id="SM01057">
    <property type="entry name" value="Carb_anhydrase"/>
    <property type="match status" value="1"/>
</dbReference>
<dbReference type="InterPro" id="IPR023561">
    <property type="entry name" value="Carbonic_anhydrase_a-class"/>
</dbReference>
<sequence>MINNRHLSGMFASAAFVFVINSSSSAEGLHWSHEEQAMWGSIEDASHTEVPHIFPFAECAIGNRQSPIDLAEAEIERTTELNRLRIWYDTDTPVFYNSGHGIQVNTSFDYTGYLEVGNETYPLIQFHFHEPSEHVVGDKQFPAELHYVHVREDGRLVVMAVAIEEGEVNETFQTILDNIPQTAGEMREGTGIVINPETLLPPNFHKPDFYTFAGSLTTPPCSEGVQWYLLARAITVSAAQLEQLRGFYTNNARLPQDLNGRTLLTTQ</sequence>
<protein>
    <recommendedName>
        <fullName evidence="2">carbonic anhydrase</fullName>
        <ecNumber evidence="2">4.2.1.1</ecNumber>
    </recommendedName>
</protein>
<evidence type="ECO:0000313" key="8">
    <source>
        <dbReference type="EMBL" id="SES82120.1"/>
    </source>
</evidence>
<evidence type="ECO:0000256" key="4">
    <source>
        <dbReference type="ARBA" id="ARBA00022833"/>
    </source>
</evidence>
<evidence type="ECO:0000256" key="5">
    <source>
        <dbReference type="ARBA" id="ARBA00023239"/>
    </source>
</evidence>
<keyword evidence="9" id="KW-1185">Reference proteome</keyword>
<dbReference type="EMBL" id="FOIA01000004">
    <property type="protein sequence ID" value="SES82120.1"/>
    <property type="molecule type" value="Genomic_DNA"/>
</dbReference>
<evidence type="ECO:0000259" key="7">
    <source>
        <dbReference type="PROSITE" id="PS51144"/>
    </source>
</evidence>
<evidence type="ECO:0000256" key="1">
    <source>
        <dbReference type="ARBA" id="ARBA00010718"/>
    </source>
</evidence>
<dbReference type="Gene3D" id="3.10.200.10">
    <property type="entry name" value="Alpha carbonic anhydrase"/>
    <property type="match status" value="1"/>
</dbReference>
<dbReference type="Pfam" id="PF00194">
    <property type="entry name" value="Carb_anhydrase"/>
    <property type="match status" value="1"/>
</dbReference>
<dbReference type="CDD" id="cd03124">
    <property type="entry name" value="alpha_CA_prokaryotic_like"/>
    <property type="match status" value="1"/>
</dbReference>
<dbReference type="Proteomes" id="UP000199345">
    <property type="component" value="Unassembled WGS sequence"/>
</dbReference>
<accession>A0A1H9ZKQ4</accession>
<reference evidence="9" key="1">
    <citation type="submission" date="2016-10" db="EMBL/GenBank/DDBJ databases">
        <authorList>
            <person name="Varghese N."/>
            <person name="Submissions S."/>
        </authorList>
    </citation>
    <scope>NUCLEOTIDE SEQUENCE [LARGE SCALE GENOMIC DNA]</scope>
    <source>
        <strain evidence="9">Nm71</strain>
    </source>
</reference>
<dbReference type="GO" id="GO:0004089">
    <property type="term" value="F:carbonate dehydratase activity"/>
    <property type="evidence" value="ECO:0007669"/>
    <property type="project" value="UniProtKB-EC"/>
</dbReference>
<dbReference type="InterPro" id="IPR001148">
    <property type="entry name" value="CA_dom"/>
</dbReference>
<name>A0A1H9ZKQ4_9PROT</name>
<dbReference type="GO" id="GO:0008270">
    <property type="term" value="F:zinc ion binding"/>
    <property type="evidence" value="ECO:0007669"/>
    <property type="project" value="InterPro"/>
</dbReference>
<comment type="similarity">
    <text evidence="1">Belongs to the alpha-carbonic anhydrase family.</text>
</comment>
<gene>
    <name evidence="8" type="ORF">SAMN05216326_104117</name>
</gene>
<dbReference type="PROSITE" id="PS51144">
    <property type="entry name" value="ALPHA_CA_2"/>
    <property type="match status" value="1"/>
</dbReference>
<keyword evidence="4" id="KW-0862">Zinc</keyword>
<organism evidence="8 9">
    <name type="scientific">Nitrosomonas marina</name>
    <dbReference type="NCBI Taxonomy" id="917"/>
    <lineage>
        <taxon>Bacteria</taxon>
        <taxon>Pseudomonadati</taxon>
        <taxon>Pseudomonadota</taxon>
        <taxon>Betaproteobacteria</taxon>
        <taxon>Nitrosomonadales</taxon>
        <taxon>Nitrosomonadaceae</taxon>
        <taxon>Nitrosomonas</taxon>
    </lineage>
</organism>
<keyword evidence="3" id="KW-0479">Metal-binding</keyword>
<feature type="domain" description="Alpha-carbonic anhydrase" evidence="7">
    <location>
        <begin position="29"/>
        <end position="267"/>
    </location>
</feature>
<dbReference type="InterPro" id="IPR036398">
    <property type="entry name" value="CA_dom_sf"/>
</dbReference>
<dbReference type="InterPro" id="IPR041891">
    <property type="entry name" value="Alpha_CA_prokaryot-like"/>
</dbReference>
<keyword evidence="5" id="KW-0456">Lyase</keyword>
<dbReference type="EC" id="4.2.1.1" evidence="2"/>
<dbReference type="RefSeq" id="WP_256207407.1">
    <property type="nucleotide sequence ID" value="NZ_FOIA01000004.1"/>
</dbReference>
<dbReference type="AlphaFoldDB" id="A0A1H9ZKQ4"/>
<evidence type="ECO:0000313" key="9">
    <source>
        <dbReference type="Proteomes" id="UP000199345"/>
    </source>
</evidence>
<evidence type="ECO:0000256" key="2">
    <source>
        <dbReference type="ARBA" id="ARBA00012925"/>
    </source>
</evidence>
<dbReference type="PANTHER" id="PTHR18952">
    <property type="entry name" value="CARBONIC ANHYDRASE"/>
    <property type="match status" value="1"/>
</dbReference>
<dbReference type="PANTHER" id="PTHR18952:SF265">
    <property type="entry name" value="CARBONIC ANHYDRASE"/>
    <property type="match status" value="1"/>
</dbReference>
<comment type="catalytic activity">
    <reaction evidence="6">
        <text>hydrogencarbonate + H(+) = CO2 + H2O</text>
        <dbReference type="Rhea" id="RHEA:10748"/>
        <dbReference type="ChEBI" id="CHEBI:15377"/>
        <dbReference type="ChEBI" id="CHEBI:15378"/>
        <dbReference type="ChEBI" id="CHEBI:16526"/>
        <dbReference type="ChEBI" id="CHEBI:17544"/>
        <dbReference type="EC" id="4.2.1.1"/>
    </reaction>
</comment>
<dbReference type="SUPFAM" id="SSF51069">
    <property type="entry name" value="Carbonic anhydrase"/>
    <property type="match status" value="1"/>
</dbReference>